<dbReference type="OrthoDB" id="444631at2759"/>
<dbReference type="Pfam" id="PF20684">
    <property type="entry name" value="Fung_rhodopsin"/>
    <property type="match status" value="1"/>
</dbReference>
<evidence type="ECO:0000256" key="6">
    <source>
        <dbReference type="SAM" id="MobiDB-lite"/>
    </source>
</evidence>
<feature type="transmembrane region" description="Helical" evidence="7">
    <location>
        <begin position="45"/>
        <end position="64"/>
    </location>
</feature>
<evidence type="ECO:0000259" key="8">
    <source>
        <dbReference type="Pfam" id="PF20684"/>
    </source>
</evidence>
<gene>
    <name evidence="9" type="ORF">BU24DRAFT_468309</name>
</gene>
<feature type="region of interest" description="Disordered" evidence="6">
    <location>
        <begin position="281"/>
        <end position="312"/>
    </location>
</feature>
<keyword evidence="3 7" id="KW-1133">Transmembrane helix</keyword>
<evidence type="ECO:0000256" key="5">
    <source>
        <dbReference type="ARBA" id="ARBA00038359"/>
    </source>
</evidence>
<name>A0A6A5X8V4_9PLEO</name>
<dbReference type="GeneID" id="54289909"/>
<feature type="transmembrane region" description="Helical" evidence="7">
    <location>
        <begin position="121"/>
        <end position="152"/>
    </location>
</feature>
<accession>A0A6A5X8V4</accession>
<feature type="transmembrane region" description="Helical" evidence="7">
    <location>
        <begin position="164"/>
        <end position="190"/>
    </location>
</feature>
<evidence type="ECO:0000256" key="7">
    <source>
        <dbReference type="SAM" id="Phobius"/>
    </source>
</evidence>
<protein>
    <recommendedName>
        <fullName evidence="8">Rhodopsin domain-containing protein</fullName>
    </recommendedName>
</protein>
<dbReference type="InterPro" id="IPR049326">
    <property type="entry name" value="Rhodopsin_dom_fungi"/>
</dbReference>
<dbReference type="RefSeq" id="XP_033377679.1">
    <property type="nucleotide sequence ID" value="XM_033532512.1"/>
</dbReference>
<evidence type="ECO:0000256" key="4">
    <source>
        <dbReference type="ARBA" id="ARBA00023136"/>
    </source>
</evidence>
<dbReference type="PANTHER" id="PTHR33048:SF47">
    <property type="entry name" value="INTEGRAL MEMBRANE PROTEIN-RELATED"/>
    <property type="match status" value="1"/>
</dbReference>
<sequence>MSLDISSRGAQVIAWSYITFAIASLFVTLRILVRWKFVRLLGREDICVLGSLAFSLLCCIFMHLEVTRGGLGQRYDGPERLMEFLKLSYFSILFYNLSLCLSKFAILLLCLRIFAPSSWRYACYAVLAILSIYTAWIVICSIIACLPVPLYWDKSLEGWCFPKAVVWFTNAGLNIFTDFLIVLLPLPGIYKLQLPRKQKIGVSLVFLLGFFVCIISIVRLYALHTGSVTTEPTYDNFAIAIWSVVEVNGAIVGACLPTLKPLISRWFPGLLSSGHSRPRTNTHSYFRHGTGADGTSRSNASRERPIPDFSSATQILGDDDDGVVLEDMERKNGIQVRTEYEVVHEESAHMNGSSKYCP</sequence>
<proteinExistence type="inferred from homology"/>
<organism evidence="9 10">
    <name type="scientific">Aaosphaeria arxii CBS 175.79</name>
    <dbReference type="NCBI Taxonomy" id="1450172"/>
    <lineage>
        <taxon>Eukaryota</taxon>
        <taxon>Fungi</taxon>
        <taxon>Dikarya</taxon>
        <taxon>Ascomycota</taxon>
        <taxon>Pezizomycotina</taxon>
        <taxon>Dothideomycetes</taxon>
        <taxon>Pleosporomycetidae</taxon>
        <taxon>Pleosporales</taxon>
        <taxon>Pleosporales incertae sedis</taxon>
        <taxon>Aaosphaeria</taxon>
    </lineage>
</organism>
<evidence type="ECO:0000313" key="10">
    <source>
        <dbReference type="Proteomes" id="UP000799778"/>
    </source>
</evidence>
<feature type="transmembrane region" description="Helical" evidence="7">
    <location>
        <begin position="12"/>
        <end position="33"/>
    </location>
</feature>
<dbReference type="EMBL" id="ML978079">
    <property type="protein sequence ID" value="KAF2009340.1"/>
    <property type="molecule type" value="Genomic_DNA"/>
</dbReference>
<comment type="similarity">
    <text evidence="5">Belongs to the SAT4 family.</text>
</comment>
<dbReference type="GO" id="GO:0016020">
    <property type="term" value="C:membrane"/>
    <property type="evidence" value="ECO:0007669"/>
    <property type="project" value="UniProtKB-SubCell"/>
</dbReference>
<keyword evidence="2 7" id="KW-0812">Transmembrane</keyword>
<evidence type="ECO:0000256" key="3">
    <source>
        <dbReference type="ARBA" id="ARBA00022989"/>
    </source>
</evidence>
<dbReference type="Proteomes" id="UP000799778">
    <property type="component" value="Unassembled WGS sequence"/>
</dbReference>
<dbReference type="PANTHER" id="PTHR33048">
    <property type="entry name" value="PTH11-LIKE INTEGRAL MEMBRANE PROTEIN (AFU_ORTHOLOGUE AFUA_5G11245)"/>
    <property type="match status" value="1"/>
</dbReference>
<dbReference type="AlphaFoldDB" id="A0A6A5X8V4"/>
<keyword evidence="10" id="KW-1185">Reference proteome</keyword>
<feature type="domain" description="Rhodopsin" evidence="8">
    <location>
        <begin position="29"/>
        <end position="265"/>
    </location>
</feature>
<evidence type="ECO:0000256" key="1">
    <source>
        <dbReference type="ARBA" id="ARBA00004141"/>
    </source>
</evidence>
<comment type="subcellular location">
    <subcellularLocation>
        <location evidence="1">Membrane</location>
        <topology evidence="1">Multi-pass membrane protein</topology>
    </subcellularLocation>
</comment>
<feature type="transmembrane region" description="Helical" evidence="7">
    <location>
        <begin position="202"/>
        <end position="222"/>
    </location>
</feature>
<reference evidence="9" key="1">
    <citation type="journal article" date="2020" name="Stud. Mycol.">
        <title>101 Dothideomycetes genomes: a test case for predicting lifestyles and emergence of pathogens.</title>
        <authorList>
            <person name="Haridas S."/>
            <person name="Albert R."/>
            <person name="Binder M."/>
            <person name="Bloem J."/>
            <person name="Labutti K."/>
            <person name="Salamov A."/>
            <person name="Andreopoulos B."/>
            <person name="Baker S."/>
            <person name="Barry K."/>
            <person name="Bills G."/>
            <person name="Bluhm B."/>
            <person name="Cannon C."/>
            <person name="Castanera R."/>
            <person name="Culley D."/>
            <person name="Daum C."/>
            <person name="Ezra D."/>
            <person name="Gonzalez J."/>
            <person name="Henrissat B."/>
            <person name="Kuo A."/>
            <person name="Liang C."/>
            <person name="Lipzen A."/>
            <person name="Lutzoni F."/>
            <person name="Magnuson J."/>
            <person name="Mondo S."/>
            <person name="Nolan M."/>
            <person name="Ohm R."/>
            <person name="Pangilinan J."/>
            <person name="Park H.-J."/>
            <person name="Ramirez L."/>
            <person name="Alfaro M."/>
            <person name="Sun H."/>
            <person name="Tritt A."/>
            <person name="Yoshinaga Y."/>
            <person name="Zwiers L.-H."/>
            <person name="Turgeon B."/>
            <person name="Goodwin S."/>
            <person name="Spatafora J."/>
            <person name="Crous P."/>
            <person name="Grigoriev I."/>
        </authorList>
    </citation>
    <scope>NUCLEOTIDE SEQUENCE</scope>
    <source>
        <strain evidence="9">CBS 175.79</strain>
    </source>
</reference>
<evidence type="ECO:0000256" key="2">
    <source>
        <dbReference type="ARBA" id="ARBA00022692"/>
    </source>
</evidence>
<dbReference type="InterPro" id="IPR052337">
    <property type="entry name" value="SAT4-like"/>
</dbReference>
<feature type="transmembrane region" description="Helical" evidence="7">
    <location>
        <begin position="84"/>
        <end position="109"/>
    </location>
</feature>
<evidence type="ECO:0000313" key="9">
    <source>
        <dbReference type="EMBL" id="KAF2009340.1"/>
    </source>
</evidence>
<keyword evidence="4 7" id="KW-0472">Membrane</keyword>
<feature type="transmembrane region" description="Helical" evidence="7">
    <location>
        <begin position="237"/>
        <end position="259"/>
    </location>
</feature>